<keyword evidence="2" id="KW-1185">Reference proteome</keyword>
<reference evidence="1" key="1">
    <citation type="submission" date="2015-10" db="EMBL/GenBank/DDBJ databases">
        <authorList>
            <person name="Regsiter A."/>
            <person name="william w."/>
        </authorList>
    </citation>
    <scope>NUCLEOTIDE SEQUENCE</scope>
    <source>
        <strain evidence="1">Montdore</strain>
    </source>
</reference>
<proteinExistence type="predicted"/>
<sequence>WRQGIGHCTVRVLVRPTKYRRQVKQATAVSTWIPTRVDITFSSFHIIKFPSLPSDAIGYLIYESSSTLHFIPPFTPYHTSPVLYCTSTAHTEQCAPPHPPSGTACWYSACRKWS</sequence>
<dbReference type="AlphaFoldDB" id="A0A292PVC0"/>
<evidence type="ECO:0000313" key="1">
    <source>
        <dbReference type="EMBL" id="CUS10741.1"/>
    </source>
</evidence>
<gene>
    <name evidence="1" type="ORF">GSTUAT00005191001</name>
</gene>
<protein>
    <submittedName>
        <fullName evidence="1">Uncharacterized protein</fullName>
    </submittedName>
</protein>
<feature type="non-terminal residue" evidence="1">
    <location>
        <position position="114"/>
    </location>
</feature>
<dbReference type="Proteomes" id="UP001412239">
    <property type="component" value="Unassembled WGS sequence"/>
</dbReference>
<name>A0A292PVC0_9PEZI</name>
<dbReference type="EMBL" id="LN891040">
    <property type="protein sequence ID" value="CUS10741.1"/>
    <property type="molecule type" value="Genomic_DNA"/>
</dbReference>
<accession>A0A292PVC0</accession>
<organism evidence="1 2">
    <name type="scientific">Tuber aestivum</name>
    <name type="common">summer truffle</name>
    <dbReference type="NCBI Taxonomy" id="59557"/>
    <lineage>
        <taxon>Eukaryota</taxon>
        <taxon>Fungi</taxon>
        <taxon>Dikarya</taxon>
        <taxon>Ascomycota</taxon>
        <taxon>Pezizomycotina</taxon>
        <taxon>Pezizomycetes</taxon>
        <taxon>Pezizales</taxon>
        <taxon>Tuberaceae</taxon>
        <taxon>Tuber</taxon>
    </lineage>
</organism>
<evidence type="ECO:0000313" key="2">
    <source>
        <dbReference type="Proteomes" id="UP001412239"/>
    </source>
</evidence>